<dbReference type="EMBL" id="BMKS01000002">
    <property type="protein sequence ID" value="GGG22288.1"/>
    <property type="molecule type" value="Genomic_DNA"/>
</dbReference>
<sequence length="417" mass="43538">MAVSGAGVLVVGTGQAGFQLAASLREGGYEGRVLLVGEEPELPYQRPPLSKAYLMGKADAAQLRFRTAAFYAENRLEIRAGARVLRIERAARRVLLASGEALPYEHLVLATGARNRALPVPGAALDGVLSLRTLAEAEALRRRLETARRAVVVGAGFIGLEFAAVAAARGLEVTVVEALDRPMARSVSPLVAAHLRAAHERAGVRFAFGAALARITGEAGRATGVETADGRRMPADLVLVGIGVVPNAELAAEAGLAVSDGVVVDGLLRTEDPAISAIGDCARFPCRHAEGAPLRLEAVQNAADQARCVAARLLGRPAPYASLPWFWSDQGPLRLQIAGLSVPHERAVLRGDPAAGQGFSVFCFRGGRLVGVESVNRPLDHVLARKVLERGGGVTPEQAADPAFDLRALAAGSGGAR</sequence>
<gene>
    <name evidence="7" type="ORF">GCM10010964_08080</name>
</gene>
<keyword evidence="3" id="KW-0274">FAD</keyword>
<evidence type="ECO:0000256" key="3">
    <source>
        <dbReference type="ARBA" id="ARBA00022827"/>
    </source>
</evidence>
<dbReference type="Gene3D" id="3.50.50.60">
    <property type="entry name" value="FAD/NAD(P)-binding domain"/>
    <property type="match status" value="2"/>
</dbReference>
<dbReference type="InterPro" id="IPR036188">
    <property type="entry name" value="FAD/NAD-bd_sf"/>
</dbReference>
<dbReference type="Gene3D" id="3.30.390.30">
    <property type="match status" value="1"/>
</dbReference>
<dbReference type="SUPFAM" id="SSF51905">
    <property type="entry name" value="FAD/NAD(P)-binding domain"/>
    <property type="match status" value="2"/>
</dbReference>
<organism evidence="7 8">
    <name type="scientific">Caldovatus sediminis</name>
    <dbReference type="NCBI Taxonomy" id="2041189"/>
    <lineage>
        <taxon>Bacteria</taxon>
        <taxon>Pseudomonadati</taxon>
        <taxon>Pseudomonadota</taxon>
        <taxon>Alphaproteobacteria</taxon>
        <taxon>Acetobacterales</taxon>
        <taxon>Roseomonadaceae</taxon>
        <taxon>Caldovatus</taxon>
    </lineage>
</organism>
<evidence type="ECO:0000256" key="2">
    <source>
        <dbReference type="ARBA" id="ARBA00022630"/>
    </source>
</evidence>
<reference evidence="7 8" key="1">
    <citation type="journal article" date="2014" name="Int. J. Syst. Evol. Microbiol.">
        <title>Complete genome sequence of Corynebacterium casei LMG S-19264T (=DSM 44701T), isolated from a smear-ripened cheese.</title>
        <authorList>
            <consortium name="US DOE Joint Genome Institute (JGI-PGF)"/>
            <person name="Walter F."/>
            <person name="Albersmeier A."/>
            <person name="Kalinowski J."/>
            <person name="Ruckert C."/>
        </authorList>
    </citation>
    <scope>NUCLEOTIDE SEQUENCE [LARGE SCALE GENOMIC DNA]</scope>
    <source>
        <strain evidence="7 8">CGMCC 1.16330</strain>
    </source>
</reference>
<dbReference type="SUPFAM" id="SSF55424">
    <property type="entry name" value="FAD/NAD-linked reductases, dimerisation (C-terminal) domain"/>
    <property type="match status" value="1"/>
</dbReference>
<keyword evidence="8" id="KW-1185">Reference proteome</keyword>
<name>A0A8J2Z9J3_9PROT</name>
<comment type="cofactor">
    <cofactor evidence="1">
        <name>FAD</name>
        <dbReference type="ChEBI" id="CHEBI:57692"/>
    </cofactor>
</comment>
<dbReference type="PRINTS" id="PR00368">
    <property type="entry name" value="FADPNR"/>
</dbReference>
<keyword evidence="2" id="KW-0285">Flavoprotein</keyword>
<dbReference type="InterPro" id="IPR023753">
    <property type="entry name" value="FAD/NAD-binding_dom"/>
</dbReference>
<dbReference type="AlphaFoldDB" id="A0A8J2Z9J3"/>
<dbReference type="Proteomes" id="UP000597507">
    <property type="component" value="Unassembled WGS sequence"/>
</dbReference>
<evidence type="ECO:0000259" key="6">
    <source>
        <dbReference type="Pfam" id="PF14759"/>
    </source>
</evidence>
<dbReference type="Pfam" id="PF14759">
    <property type="entry name" value="Reductase_C"/>
    <property type="match status" value="1"/>
</dbReference>
<accession>A0A8J2Z9J3</accession>
<evidence type="ECO:0000256" key="4">
    <source>
        <dbReference type="ARBA" id="ARBA00023002"/>
    </source>
</evidence>
<dbReference type="PRINTS" id="PR00411">
    <property type="entry name" value="PNDRDTASEI"/>
</dbReference>
<feature type="domain" description="FAD/NAD(P)-binding" evidence="5">
    <location>
        <begin position="8"/>
        <end position="306"/>
    </location>
</feature>
<dbReference type="InterPro" id="IPR016156">
    <property type="entry name" value="FAD/NAD-linked_Rdtase_dimer_sf"/>
</dbReference>
<protein>
    <submittedName>
        <fullName evidence="7">Oxidoreductase</fullName>
    </submittedName>
</protein>
<dbReference type="GO" id="GO:0016651">
    <property type="term" value="F:oxidoreductase activity, acting on NAD(P)H"/>
    <property type="evidence" value="ECO:0007669"/>
    <property type="project" value="TreeGrafter"/>
</dbReference>
<evidence type="ECO:0000259" key="5">
    <source>
        <dbReference type="Pfam" id="PF07992"/>
    </source>
</evidence>
<feature type="domain" description="Reductase C-terminal" evidence="6">
    <location>
        <begin position="325"/>
        <end position="410"/>
    </location>
</feature>
<dbReference type="InterPro" id="IPR050446">
    <property type="entry name" value="FAD-oxidoreductase/Apoptosis"/>
</dbReference>
<dbReference type="InterPro" id="IPR028202">
    <property type="entry name" value="Reductase_C"/>
</dbReference>
<dbReference type="PANTHER" id="PTHR43557:SF2">
    <property type="entry name" value="RIESKE DOMAIN-CONTAINING PROTEIN-RELATED"/>
    <property type="match status" value="1"/>
</dbReference>
<evidence type="ECO:0000313" key="8">
    <source>
        <dbReference type="Proteomes" id="UP000597507"/>
    </source>
</evidence>
<dbReference type="PANTHER" id="PTHR43557">
    <property type="entry name" value="APOPTOSIS-INDUCING FACTOR 1"/>
    <property type="match status" value="1"/>
</dbReference>
<comment type="caution">
    <text evidence="7">The sequence shown here is derived from an EMBL/GenBank/DDBJ whole genome shotgun (WGS) entry which is preliminary data.</text>
</comment>
<proteinExistence type="predicted"/>
<dbReference type="Pfam" id="PF07992">
    <property type="entry name" value="Pyr_redox_2"/>
    <property type="match status" value="1"/>
</dbReference>
<evidence type="ECO:0000313" key="7">
    <source>
        <dbReference type="EMBL" id="GGG22288.1"/>
    </source>
</evidence>
<keyword evidence="4" id="KW-0560">Oxidoreductase</keyword>
<dbReference type="GO" id="GO:0005737">
    <property type="term" value="C:cytoplasm"/>
    <property type="evidence" value="ECO:0007669"/>
    <property type="project" value="TreeGrafter"/>
</dbReference>
<evidence type="ECO:0000256" key="1">
    <source>
        <dbReference type="ARBA" id="ARBA00001974"/>
    </source>
</evidence>